<dbReference type="Pfam" id="PF12840">
    <property type="entry name" value="HTH_20"/>
    <property type="match status" value="1"/>
</dbReference>
<evidence type="ECO:0000313" key="2">
    <source>
        <dbReference type="EMBL" id="CAA9509034.1"/>
    </source>
</evidence>
<dbReference type="SMART" id="SM00418">
    <property type="entry name" value="HTH_ARSR"/>
    <property type="match status" value="1"/>
</dbReference>
<protein>
    <recommendedName>
        <fullName evidence="1">HTH arsR-type domain-containing protein</fullName>
    </recommendedName>
</protein>
<dbReference type="EMBL" id="CADCVY010000086">
    <property type="protein sequence ID" value="CAA9509034.1"/>
    <property type="molecule type" value="Genomic_DNA"/>
</dbReference>
<dbReference type="Gene3D" id="1.10.10.10">
    <property type="entry name" value="Winged helix-like DNA-binding domain superfamily/Winged helix DNA-binding domain"/>
    <property type="match status" value="1"/>
</dbReference>
<organism evidence="2">
    <name type="scientific">uncultured Sphingomonas sp</name>
    <dbReference type="NCBI Taxonomy" id="158754"/>
    <lineage>
        <taxon>Bacteria</taxon>
        <taxon>Pseudomonadati</taxon>
        <taxon>Pseudomonadota</taxon>
        <taxon>Alphaproteobacteria</taxon>
        <taxon>Sphingomonadales</taxon>
        <taxon>Sphingomonadaceae</taxon>
        <taxon>Sphingomonas</taxon>
        <taxon>environmental samples</taxon>
    </lineage>
</organism>
<dbReference type="CDD" id="cd00090">
    <property type="entry name" value="HTH_ARSR"/>
    <property type="match status" value="1"/>
</dbReference>
<sequence>MVKTLAALSSPHRLRIMAALIRNGRQYVSELARAVGMSRPLLYLHLEKLEGAGLVEGELSLSADGKALKWFEARDFELILTPETIAAAADLVNTKDNDC</sequence>
<reference evidence="2" key="1">
    <citation type="submission" date="2020-02" db="EMBL/GenBank/DDBJ databases">
        <authorList>
            <person name="Meier V. D."/>
        </authorList>
    </citation>
    <scope>NUCLEOTIDE SEQUENCE</scope>
    <source>
        <strain evidence="2">AVDCRST_MAG44</strain>
    </source>
</reference>
<feature type="domain" description="HTH arsR-type" evidence="1">
    <location>
        <begin position="3"/>
        <end position="76"/>
    </location>
</feature>
<dbReference type="InterPro" id="IPR001845">
    <property type="entry name" value="HTH_ArsR_DNA-bd_dom"/>
</dbReference>
<evidence type="ECO:0000259" key="1">
    <source>
        <dbReference type="SMART" id="SM00418"/>
    </source>
</evidence>
<dbReference type="InterPro" id="IPR011991">
    <property type="entry name" value="ArsR-like_HTH"/>
</dbReference>
<accession>A0A6J4SYX0</accession>
<dbReference type="GO" id="GO:0003700">
    <property type="term" value="F:DNA-binding transcription factor activity"/>
    <property type="evidence" value="ECO:0007669"/>
    <property type="project" value="InterPro"/>
</dbReference>
<dbReference type="AlphaFoldDB" id="A0A6J4SYX0"/>
<gene>
    <name evidence="2" type="ORF">AVDCRST_MAG44-1262</name>
</gene>
<dbReference type="PANTHER" id="PTHR38600">
    <property type="entry name" value="TRANSCRIPTIONAL REGULATORY PROTEIN"/>
    <property type="match status" value="1"/>
</dbReference>
<dbReference type="InterPro" id="IPR036388">
    <property type="entry name" value="WH-like_DNA-bd_sf"/>
</dbReference>
<name>A0A6J4SYX0_9SPHN</name>
<dbReference type="SUPFAM" id="SSF46785">
    <property type="entry name" value="Winged helix' DNA-binding domain"/>
    <property type="match status" value="1"/>
</dbReference>
<proteinExistence type="predicted"/>
<dbReference type="PANTHER" id="PTHR38600:SF1">
    <property type="entry name" value="TRANSCRIPTIONAL REGULATORY PROTEIN"/>
    <property type="match status" value="1"/>
</dbReference>
<dbReference type="InterPro" id="IPR036390">
    <property type="entry name" value="WH_DNA-bd_sf"/>
</dbReference>